<dbReference type="Gene3D" id="3.30.565.10">
    <property type="entry name" value="Histidine kinase-like ATPase, C-terminal domain"/>
    <property type="match status" value="1"/>
</dbReference>
<evidence type="ECO:0000256" key="5">
    <source>
        <dbReference type="ARBA" id="ARBA00022777"/>
    </source>
</evidence>
<dbReference type="InterPro" id="IPR050351">
    <property type="entry name" value="BphY/WalK/GraS-like"/>
</dbReference>
<comment type="catalytic activity">
    <reaction evidence="1">
        <text>ATP + protein L-histidine = ADP + protein N-phospho-L-histidine.</text>
        <dbReference type="EC" id="2.7.13.3"/>
    </reaction>
</comment>
<dbReference type="PRINTS" id="PR00344">
    <property type="entry name" value="BCTRLSENSOR"/>
</dbReference>
<dbReference type="Proteomes" id="UP001624684">
    <property type="component" value="Unassembled WGS sequence"/>
</dbReference>
<dbReference type="EC" id="2.7.13.3" evidence="2"/>
<dbReference type="PANTHER" id="PTHR45453:SF1">
    <property type="entry name" value="PHOSPHATE REGULON SENSOR PROTEIN PHOR"/>
    <property type="match status" value="1"/>
</dbReference>
<evidence type="ECO:0000256" key="2">
    <source>
        <dbReference type="ARBA" id="ARBA00012438"/>
    </source>
</evidence>
<evidence type="ECO:0000259" key="7">
    <source>
        <dbReference type="PROSITE" id="PS50109"/>
    </source>
</evidence>
<accession>A0ABW8U6I9</accession>
<dbReference type="SUPFAM" id="SSF47384">
    <property type="entry name" value="Homodimeric domain of signal transducing histidine kinase"/>
    <property type="match status" value="1"/>
</dbReference>
<dbReference type="InterPro" id="IPR003594">
    <property type="entry name" value="HATPase_dom"/>
</dbReference>
<dbReference type="RefSeq" id="WP_407069077.1">
    <property type="nucleotide sequence ID" value="NZ_JBJJXE010000007.1"/>
</dbReference>
<dbReference type="SMART" id="SM00388">
    <property type="entry name" value="HisKA"/>
    <property type="match status" value="1"/>
</dbReference>
<dbReference type="SMART" id="SM00387">
    <property type="entry name" value="HATPase_c"/>
    <property type="match status" value="1"/>
</dbReference>
<feature type="domain" description="Histidine kinase" evidence="7">
    <location>
        <begin position="199"/>
        <end position="412"/>
    </location>
</feature>
<dbReference type="Gene3D" id="3.30.450.20">
    <property type="entry name" value="PAS domain"/>
    <property type="match status" value="1"/>
</dbReference>
<dbReference type="Gene3D" id="1.10.287.130">
    <property type="match status" value="1"/>
</dbReference>
<dbReference type="InterPro" id="IPR004358">
    <property type="entry name" value="Sig_transdc_His_kin-like_C"/>
</dbReference>
<evidence type="ECO:0000256" key="3">
    <source>
        <dbReference type="ARBA" id="ARBA00022553"/>
    </source>
</evidence>
<proteinExistence type="predicted"/>
<keyword evidence="5" id="KW-0418">Kinase</keyword>
<evidence type="ECO:0000313" key="9">
    <source>
        <dbReference type="Proteomes" id="UP001624684"/>
    </source>
</evidence>
<name>A0ABW8U6I9_9GAMM</name>
<comment type="caution">
    <text evidence="8">The sequence shown here is derived from an EMBL/GenBank/DDBJ whole genome shotgun (WGS) entry which is preliminary data.</text>
</comment>
<dbReference type="CDD" id="cd00082">
    <property type="entry name" value="HisKA"/>
    <property type="match status" value="1"/>
</dbReference>
<keyword evidence="8" id="KW-0067">ATP-binding</keyword>
<dbReference type="Pfam" id="PF02518">
    <property type="entry name" value="HATPase_c"/>
    <property type="match status" value="1"/>
</dbReference>
<organism evidence="8 9">
    <name type="scientific">Moraxella oculi</name>
    <dbReference type="NCBI Taxonomy" id="2940516"/>
    <lineage>
        <taxon>Bacteria</taxon>
        <taxon>Pseudomonadati</taxon>
        <taxon>Pseudomonadota</taxon>
        <taxon>Gammaproteobacteria</taxon>
        <taxon>Moraxellales</taxon>
        <taxon>Moraxellaceae</taxon>
        <taxon>Moraxella</taxon>
    </lineage>
</organism>
<evidence type="ECO:0000256" key="4">
    <source>
        <dbReference type="ARBA" id="ARBA00022679"/>
    </source>
</evidence>
<dbReference type="EMBL" id="JBJJXE010000007">
    <property type="protein sequence ID" value="MFL1732475.1"/>
    <property type="molecule type" value="Genomic_DNA"/>
</dbReference>
<keyword evidence="8" id="KW-0547">Nucleotide-binding</keyword>
<dbReference type="GO" id="GO:0005524">
    <property type="term" value="F:ATP binding"/>
    <property type="evidence" value="ECO:0007669"/>
    <property type="project" value="UniProtKB-KW"/>
</dbReference>
<dbReference type="InterPro" id="IPR005467">
    <property type="entry name" value="His_kinase_dom"/>
</dbReference>
<evidence type="ECO:0000256" key="6">
    <source>
        <dbReference type="ARBA" id="ARBA00023012"/>
    </source>
</evidence>
<reference evidence="8 9" key="1">
    <citation type="submission" date="2024-11" db="EMBL/GenBank/DDBJ databases">
        <title>First Report of Moraxella oculi in Brazil in an Infectious Bovine Keratoconjunctivitis Outbreak.</title>
        <authorList>
            <person name="Carvalho C.V."/>
            <person name="Domingues R."/>
            <person name="Coutinho C."/>
            <person name="Honorio N.T.B.S."/>
            <person name="Faza D.R.L.R."/>
            <person name="Carvalho W.A."/>
            <person name="Machado A.B.F."/>
            <person name="Martins M.F."/>
            <person name="Gaspar E.B."/>
        </authorList>
    </citation>
    <scope>NUCLEOTIDE SEQUENCE [LARGE SCALE GENOMIC DNA]</scope>
    <source>
        <strain evidence="8 9">2117LE</strain>
    </source>
</reference>
<dbReference type="InterPro" id="IPR036097">
    <property type="entry name" value="HisK_dim/P_sf"/>
</dbReference>
<evidence type="ECO:0000256" key="1">
    <source>
        <dbReference type="ARBA" id="ARBA00000085"/>
    </source>
</evidence>
<dbReference type="Pfam" id="PF00512">
    <property type="entry name" value="HisKA"/>
    <property type="match status" value="1"/>
</dbReference>
<sequence length="420" mass="46966">MGASLFVLVGEREAFVGIIGVLLVWNLYHCLHLHRLLCWLDNKQQMLPKVMSSHFDRSLGGWQLIFDKLTANQYKQIKHKQRLNATIHRLNRMMASLPSALVIVNDKGIIEWKNAKADTYLGLDTSLKMPIKQQIAHEEFHALFDVASSQGVEEVKITLNQKTLLVTIIPIESGATMLIASDISATEQLHNSKSIFIANVSHELRTPLTVIQGFLEMLENDALEEELRREFVGLMQKEALRMMELIEGLLTLSRLENDQHNFDTEPVCLSQMIMGICTDVAALSDGHRITSHICPDVWVDGVYKELYSVFSNLIVNAIRHTEHGTQIEVNLFCDDDIVFVVKDDGEGIASEHLVHLTERFYRVDQGRSRKTGGSGLGLAIAKHAVARHDGVLSVESCVGEGSVFTVRLPKSANHAILSST</sequence>
<keyword evidence="6" id="KW-0902">Two-component regulatory system</keyword>
<dbReference type="InterPro" id="IPR036890">
    <property type="entry name" value="HATPase_C_sf"/>
</dbReference>
<keyword evidence="3" id="KW-0597">Phosphoprotein</keyword>
<protein>
    <recommendedName>
        <fullName evidence="2">histidine kinase</fullName>
        <ecNumber evidence="2">2.7.13.3</ecNumber>
    </recommendedName>
</protein>
<dbReference type="PANTHER" id="PTHR45453">
    <property type="entry name" value="PHOSPHATE REGULON SENSOR PROTEIN PHOR"/>
    <property type="match status" value="1"/>
</dbReference>
<dbReference type="InterPro" id="IPR003661">
    <property type="entry name" value="HisK_dim/P_dom"/>
</dbReference>
<dbReference type="PROSITE" id="PS50109">
    <property type="entry name" value="HIS_KIN"/>
    <property type="match status" value="1"/>
</dbReference>
<gene>
    <name evidence="8" type="ORF">ACJHVH_05625</name>
</gene>
<dbReference type="SUPFAM" id="SSF55874">
    <property type="entry name" value="ATPase domain of HSP90 chaperone/DNA topoisomerase II/histidine kinase"/>
    <property type="match status" value="1"/>
</dbReference>
<keyword evidence="4" id="KW-0808">Transferase</keyword>
<keyword evidence="9" id="KW-1185">Reference proteome</keyword>
<evidence type="ECO:0000313" key="8">
    <source>
        <dbReference type="EMBL" id="MFL1732475.1"/>
    </source>
</evidence>